<evidence type="ECO:0000313" key="1">
    <source>
        <dbReference type="EMBL" id="VVC92914.1"/>
    </source>
</evidence>
<organism evidence="1 2">
    <name type="scientific">Leptidea sinapis</name>
    <dbReference type="NCBI Taxonomy" id="189913"/>
    <lineage>
        <taxon>Eukaryota</taxon>
        <taxon>Metazoa</taxon>
        <taxon>Ecdysozoa</taxon>
        <taxon>Arthropoda</taxon>
        <taxon>Hexapoda</taxon>
        <taxon>Insecta</taxon>
        <taxon>Pterygota</taxon>
        <taxon>Neoptera</taxon>
        <taxon>Endopterygota</taxon>
        <taxon>Lepidoptera</taxon>
        <taxon>Glossata</taxon>
        <taxon>Ditrysia</taxon>
        <taxon>Papilionoidea</taxon>
        <taxon>Pieridae</taxon>
        <taxon>Dismorphiinae</taxon>
        <taxon>Leptidea</taxon>
    </lineage>
</organism>
<accession>A0A5E4Q3U6</accession>
<dbReference type="EMBL" id="FZQP02001448">
    <property type="protein sequence ID" value="VVC92914.1"/>
    <property type="molecule type" value="Genomic_DNA"/>
</dbReference>
<reference evidence="1 2" key="1">
    <citation type="submission" date="2017-07" db="EMBL/GenBank/DDBJ databases">
        <authorList>
            <person name="Talla V."/>
            <person name="Backstrom N."/>
        </authorList>
    </citation>
    <scope>NUCLEOTIDE SEQUENCE [LARGE SCALE GENOMIC DNA]</scope>
</reference>
<sequence length="232" mass="25462">MTTPQKAKYLTSPNPLPLVTAPQPTGVHEVITRSSYAPTYRDIVYNKEGSRQAKRTRTRNTSSGVIGVAADCTLVSDAATKCNESPANDTSFKIVEYNKRILKGRPYEGIALMWRKSLFPSVSIIDCTSDRLAAVQIDLGGRHILVMLAYLPFDDGNEDCLADFIACLGSIEAVISDSDIEAIYVLGDFNAHCGTRFAPPSIYISIYISNALSMVSLLLHWKSYEGNIEENS</sequence>
<name>A0A5E4Q3U6_9NEOP</name>
<dbReference type="SUPFAM" id="SSF56219">
    <property type="entry name" value="DNase I-like"/>
    <property type="match status" value="1"/>
</dbReference>
<proteinExistence type="predicted"/>
<dbReference type="Gene3D" id="3.60.10.10">
    <property type="entry name" value="Endonuclease/exonuclease/phosphatase"/>
    <property type="match status" value="1"/>
</dbReference>
<keyword evidence="2" id="KW-1185">Reference proteome</keyword>
<dbReference type="AlphaFoldDB" id="A0A5E4Q3U6"/>
<evidence type="ECO:0008006" key="3">
    <source>
        <dbReference type="Google" id="ProtNLM"/>
    </source>
</evidence>
<gene>
    <name evidence="1" type="ORF">LSINAPIS_LOCUS5223</name>
</gene>
<dbReference type="Proteomes" id="UP000324832">
    <property type="component" value="Unassembled WGS sequence"/>
</dbReference>
<protein>
    <recommendedName>
        <fullName evidence="3">Endonuclease/exonuclease/phosphatase domain-containing protein</fullName>
    </recommendedName>
</protein>
<dbReference type="InterPro" id="IPR036691">
    <property type="entry name" value="Endo/exonu/phosph_ase_sf"/>
</dbReference>
<evidence type="ECO:0000313" key="2">
    <source>
        <dbReference type="Proteomes" id="UP000324832"/>
    </source>
</evidence>